<evidence type="ECO:0000256" key="1">
    <source>
        <dbReference type="SAM" id="MobiDB-lite"/>
    </source>
</evidence>
<keyword evidence="3" id="KW-1185">Reference proteome</keyword>
<reference evidence="2" key="1">
    <citation type="submission" date="2022-03" db="EMBL/GenBank/DDBJ databases">
        <authorList>
            <person name="Tunstrom K."/>
        </authorList>
    </citation>
    <scope>NUCLEOTIDE SEQUENCE</scope>
</reference>
<evidence type="ECO:0000313" key="2">
    <source>
        <dbReference type="EMBL" id="CAH2092307.1"/>
    </source>
</evidence>
<name>A0AAU9U0Y9_EUPED</name>
<feature type="region of interest" description="Disordered" evidence="1">
    <location>
        <begin position="72"/>
        <end position="98"/>
    </location>
</feature>
<sequence length="149" mass="17014">MKIEAELEMVEKTMEEACRALAAEIPRAPNSEDWAKFKQETGIEIDIDFNERPKHTDSLKAIERLERIERETKQRLNNDSDDVGQLTTPNAFTSDPSRIFSRGIAGDYDLWKEMQDLITCDPPTSIDDLFKNIVPINPSQRESDNDSLG</sequence>
<comment type="caution">
    <text evidence="2">The sequence shown here is derived from an EMBL/GenBank/DDBJ whole genome shotgun (WGS) entry which is preliminary data.</text>
</comment>
<evidence type="ECO:0000313" key="3">
    <source>
        <dbReference type="Proteomes" id="UP001153954"/>
    </source>
</evidence>
<dbReference type="Proteomes" id="UP001153954">
    <property type="component" value="Unassembled WGS sequence"/>
</dbReference>
<proteinExistence type="predicted"/>
<protein>
    <submittedName>
        <fullName evidence="2">Uncharacterized protein</fullName>
    </submittedName>
</protein>
<dbReference type="EMBL" id="CAKOGL010000011">
    <property type="protein sequence ID" value="CAH2092307.1"/>
    <property type="molecule type" value="Genomic_DNA"/>
</dbReference>
<accession>A0AAU9U0Y9</accession>
<feature type="compositionally biased region" description="Polar residues" evidence="1">
    <location>
        <begin position="85"/>
        <end position="96"/>
    </location>
</feature>
<dbReference type="AlphaFoldDB" id="A0AAU9U0Y9"/>
<gene>
    <name evidence="2" type="ORF">EEDITHA_LOCUS8081</name>
</gene>
<organism evidence="2 3">
    <name type="scientific">Euphydryas editha</name>
    <name type="common">Edith's checkerspot</name>
    <dbReference type="NCBI Taxonomy" id="104508"/>
    <lineage>
        <taxon>Eukaryota</taxon>
        <taxon>Metazoa</taxon>
        <taxon>Ecdysozoa</taxon>
        <taxon>Arthropoda</taxon>
        <taxon>Hexapoda</taxon>
        <taxon>Insecta</taxon>
        <taxon>Pterygota</taxon>
        <taxon>Neoptera</taxon>
        <taxon>Endopterygota</taxon>
        <taxon>Lepidoptera</taxon>
        <taxon>Glossata</taxon>
        <taxon>Ditrysia</taxon>
        <taxon>Papilionoidea</taxon>
        <taxon>Nymphalidae</taxon>
        <taxon>Nymphalinae</taxon>
        <taxon>Euphydryas</taxon>
    </lineage>
</organism>